<name>A0A224YKA2_9ACAR</name>
<reference evidence="2" key="1">
    <citation type="journal article" date="2017" name="Parasit. Vectors">
        <title>Sialotranscriptomics of Rhipicephalus zambeziensis reveals intricate expression profiles of secretory proteins and suggests tight temporal transcriptional regulation during blood-feeding.</title>
        <authorList>
            <person name="de Castro M.H."/>
            <person name="de Klerk D."/>
            <person name="Pienaar R."/>
            <person name="Rees D.J.G."/>
            <person name="Mans B.J."/>
        </authorList>
    </citation>
    <scope>NUCLEOTIDE SEQUENCE</scope>
    <source>
        <tissue evidence="2">Salivary glands</tissue>
    </source>
</reference>
<protein>
    <submittedName>
        <fullName evidence="2">Uncharacterized protein</fullName>
    </submittedName>
</protein>
<proteinExistence type="predicted"/>
<accession>A0A224YKA2</accession>
<dbReference type="AlphaFoldDB" id="A0A224YKA2"/>
<feature type="region of interest" description="Disordered" evidence="1">
    <location>
        <begin position="61"/>
        <end position="118"/>
    </location>
</feature>
<evidence type="ECO:0000256" key="1">
    <source>
        <dbReference type="SAM" id="MobiDB-lite"/>
    </source>
</evidence>
<sequence length="158" mass="17509">MREAECNTSTPRSNGLCPDRQLRRALGLTSRTTTTGIHPAPSIGAEEAAARRHQLCKMALPARRTQQLTERSAPTVPDGVTTPRRRAARQDSNDARGPWPPDSQSQRDRRSYLQKTRTTYEASVLTRFGPGLQSTCSKPCSPQDADHVALVPTTQRRF</sequence>
<organism evidence="2">
    <name type="scientific">Rhipicephalus zambeziensis</name>
    <dbReference type="NCBI Taxonomy" id="60191"/>
    <lineage>
        <taxon>Eukaryota</taxon>
        <taxon>Metazoa</taxon>
        <taxon>Ecdysozoa</taxon>
        <taxon>Arthropoda</taxon>
        <taxon>Chelicerata</taxon>
        <taxon>Arachnida</taxon>
        <taxon>Acari</taxon>
        <taxon>Parasitiformes</taxon>
        <taxon>Ixodida</taxon>
        <taxon>Ixodoidea</taxon>
        <taxon>Ixodidae</taxon>
        <taxon>Rhipicephalinae</taxon>
        <taxon>Rhipicephalus</taxon>
        <taxon>Rhipicephalus</taxon>
    </lineage>
</organism>
<evidence type="ECO:0000313" key="2">
    <source>
        <dbReference type="EMBL" id="MAA14623.1"/>
    </source>
</evidence>
<dbReference type="EMBL" id="GFPF01003477">
    <property type="protein sequence ID" value="MAA14623.1"/>
    <property type="molecule type" value="Transcribed_RNA"/>
</dbReference>